<keyword evidence="7 10" id="KW-0648">Protein biosynthesis</keyword>
<dbReference type="GO" id="GO:0004830">
    <property type="term" value="F:tryptophan-tRNA ligase activity"/>
    <property type="evidence" value="ECO:0007669"/>
    <property type="project" value="UniProtKB-EC"/>
</dbReference>
<evidence type="ECO:0000256" key="7">
    <source>
        <dbReference type="ARBA" id="ARBA00022917"/>
    </source>
</evidence>
<dbReference type="InterPro" id="IPR014729">
    <property type="entry name" value="Rossmann-like_a/b/a_fold"/>
</dbReference>
<reference evidence="13" key="1">
    <citation type="submission" date="2016-06" db="UniProtKB">
        <authorList>
            <consortium name="WormBaseParasite"/>
        </authorList>
    </citation>
    <scope>IDENTIFICATION</scope>
</reference>
<dbReference type="PANTHER" id="PTHR43766">
    <property type="entry name" value="TRYPTOPHAN--TRNA LIGASE, MITOCHONDRIAL"/>
    <property type="match status" value="1"/>
</dbReference>
<name>A0A183JG62_9TREM</name>
<dbReference type="Proteomes" id="UP000279833">
    <property type="component" value="Unassembled WGS sequence"/>
</dbReference>
<dbReference type="InterPro" id="IPR002305">
    <property type="entry name" value="aa-tRNA-synth_Ic"/>
</dbReference>
<dbReference type="EC" id="6.1.1.2" evidence="3"/>
<accession>A0A183JG62</accession>
<gene>
    <name evidence="11" type="ORF">SCUD_LOCUS1683</name>
</gene>
<evidence type="ECO:0000256" key="4">
    <source>
        <dbReference type="ARBA" id="ARBA00022598"/>
    </source>
</evidence>
<evidence type="ECO:0000256" key="3">
    <source>
        <dbReference type="ARBA" id="ARBA00013161"/>
    </source>
</evidence>
<dbReference type="EMBL" id="UZAK01001414">
    <property type="protein sequence ID" value="VDO69203.1"/>
    <property type="molecule type" value="Genomic_DNA"/>
</dbReference>
<evidence type="ECO:0000256" key="9">
    <source>
        <dbReference type="ARBA" id="ARBA00030268"/>
    </source>
</evidence>
<dbReference type="FunFam" id="1.10.240.10:FF:000002">
    <property type="entry name" value="Tryptophan--tRNA ligase"/>
    <property type="match status" value="1"/>
</dbReference>
<evidence type="ECO:0000256" key="5">
    <source>
        <dbReference type="ARBA" id="ARBA00022741"/>
    </source>
</evidence>
<dbReference type="CDD" id="cd00806">
    <property type="entry name" value="TrpRS_core"/>
    <property type="match status" value="1"/>
</dbReference>
<dbReference type="PRINTS" id="PR01039">
    <property type="entry name" value="TRNASYNTHTRP"/>
</dbReference>
<dbReference type="AlphaFoldDB" id="A0A183JG62"/>
<evidence type="ECO:0000256" key="8">
    <source>
        <dbReference type="ARBA" id="ARBA00023146"/>
    </source>
</evidence>
<dbReference type="GO" id="GO:0070183">
    <property type="term" value="P:mitochondrial tryptophanyl-tRNA aminoacylation"/>
    <property type="evidence" value="ECO:0007669"/>
    <property type="project" value="TreeGrafter"/>
</dbReference>
<keyword evidence="5 10" id="KW-0547">Nucleotide-binding</keyword>
<evidence type="ECO:0000313" key="12">
    <source>
        <dbReference type="Proteomes" id="UP000279833"/>
    </source>
</evidence>
<comment type="similarity">
    <text evidence="2 10">Belongs to the class-I aminoacyl-tRNA synthetase family.</text>
</comment>
<dbReference type="Gene3D" id="3.40.50.620">
    <property type="entry name" value="HUPs"/>
    <property type="match status" value="1"/>
</dbReference>
<evidence type="ECO:0000256" key="10">
    <source>
        <dbReference type="RuleBase" id="RU363036"/>
    </source>
</evidence>
<dbReference type="OrthoDB" id="15808at2759"/>
<dbReference type="NCBIfam" id="TIGR00233">
    <property type="entry name" value="trpS"/>
    <property type="match status" value="1"/>
</dbReference>
<organism evidence="13">
    <name type="scientific">Schistosoma curassoni</name>
    <dbReference type="NCBI Taxonomy" id="6186"/>
    <lineage>
        <taxon>Eukaryota</taxon>
        <taxon>Metazoa</taxon>
        <taxon>Spiralia</taxon>
        <taxon>Lophotrochozoa</taxon>
        <taxon>Platyhelminthes</taxon>
        <taxon>Trematoda</taxon>
        <taxon>Digenea</taxon>
        <taxon>Strigeidida</taxon>
        <taxon>Schistosomatoidea</taxon>
        <taxon>Schistosomatidae</taxon>
        <taxon>Schistosoma</taxon>
    </lineage>
</organism>
<keyword evidence="12" id="KW-1185">Reference proteome</keyword>
<keyword evidence="4 10" id="KW-0436">Ligase</keyword>
<evidence type="ECO:0000313" key="11">
    <source>
        <dbReference type="EMBL" id="VDO69203.1"/>
    </source>
</evidence>
<reference evidence="11 12" key="2">
    <citation type="submission" date="2018-11" db="EMBL/GenBank/DDBJ databases">
        <authorList>
            <consortium name="Pathogen Informatics"/>
        </authorList>
    </citation>
    <scope>NUCLEOTIDE SEQUENCE [LARGE SCALE GENOMIC DNA]</scope>
    <source>
        <strain evidence="11">Dakar</strain>
        <strain evidence="12">Dakar, Senegal</strain>
    </source>
</reference>
<evidence type="ECO:0000256" key="2">
    <source>
        <dbReference type="ARBA" id="ARBA00005594"/>
    </source>
</evidence>
<dbReference type="Pfam" id="PF00579">
    <property type="entry name" value="tRNA-synt_1b"/>
    <property type="match status" value="1"/>
</dbReference>
<dbReference type="SUPFAM" id="SSF52374">
    <property type="entry name" value="Nucleotidylyl transferase"/>
    <property type="match status" value="1"/>
</dbReference>
<dbReference type="GO" id="GO:0005759">
    <property type="term" value="C:mitochondrial matrix"/>
    <property type="evidence" value="ECO:0007669"/>
    <property type="project" value="TreeGrafter"/>
</dbReference>
<dbReference type="WBParaSite" id="SCUD_0000168201-mRNA-1">
    <property type="protein sequence ID" value="SCUD_0000168201-mRNA-1"/>
    <property type="gene ID" value="SCUD_0000168201"/>
</dbReference>
<dbReference type="InterPro" id="IPR050203">
    <property type="entry name" value="Trp-tRNA_synthetase"/>
</dbReference>
<comment type="subcellular location">
    <subcellularLocation>
        <location evidence="1">Mitochondrion</location>
    </subcellularLocation>
</comment>
<evidence type="ECO:0000256" key="6">
    <source>
        <dbReference type="ARBA" id="ARBA00022840"/>
    </source>
</evidence>
<dbReference type="InterPro" id="IPR001412">
    <property type="entry name" value="aa-tRNA-synth_I_CS"/>
</dbReference>
<keyword evidence="8 10" id="KW-0030">Aminoacyl-tRNA synthetase</keyword>
<evidence type="ECO:0000313" key="13">
    <source>
        <dbReference type="WBParaSite" id="SCUD_0000168201-mRNA-1"/>
    </source>
</evidence>
<dbReference type="PROSITE" id="PS00178">
    <property type="entry name" value="AA_TRNA_LIGASE_I"/>
    <property type="match status" value="1"/>
</dbReference>
<sequence length="404" mass="45197">MLIQCFNLKPLRNIYRHVNPIHHILPSQQVLLNSVSKRNIFAVTGIQPSGKPHLGNYLGVIKPCVTYCRDSDVSQFFMLIADLHSLTSNNCNDLKHGIHELVATLLACGFEANSSKQIIFLQSSVPGHTELAWILSSVCSILRLAHLPQWREKCGYFNLVSDVSTNNTLSMNNIHDNASVGLFTYPTLQAADILLYGAHSVPIGADQITHIELARDLVRSAVHKWPSLSSILHIPNSVIFDAPKINNLTNPIKKMSKSDTSELGIIYLTDTPDNIYKKIRRAETDSIRKITYDIENRPGVSNLLRILSAIQGRKIEEILSTVPNDWSKEDLKSKVSDALIEEFDPIQKRINDLMNTEEGQSTIVNCLSHGSRRANQLATKRLELIYSAIGCKIPDCKNYSSSYN</sequence>
<dbReference type="PANTHER" id="PTHR43766:SF1">
    <property type="entry name" value="TRYPTOPHAN--TRNA LIGASE, MITOCHONDRIAL"/>
    <property type="match status" value="1"/>
</dbReference>
<dbReference type="STRING" id="6186.A0A183JG62"/>
<protein>
    <recommendedName>
        <fullName evidence="3">tryptophan--tRNA ligase</fullName>
        <ecNumber evidence="3">6.1.1.2</ecNumber>
    </recommendedName>
    <alternativeName>
        <fullName evidence="9">Tryptophanyl-tRNA synthetase</fullName>
    </alternativeName>
</protein>
<dbReference type="InterPro" id="IPR002306">
    <property type="entry name" value="Trp-tRNA-ligase"/>
</dbReference>
<dbReference type="GO" id="GO:0005524">
    <property type="term" value="F:ATP binding"/>
    <property type="evidence" value="ECO:0007669"/>
    <property type="project" value="UniProtKB-KW"/>
</dbReference>
<dbReference type="Gene3D" id="1.10.240.10">
    <property type="entry name" value="Tyrosyl-Transfer RNA Synthetase"/>
    <property type="match status" value="1"/>
</dbReference>
<proteinExistence type="inferred from homology"/>
<evidence type="ECO:0000256" key="1">
    <source>
        <dbReference type="ARBA" id="ARBA00004173"/>
    </source>
</evidence>
<keyword evidence="6 10" id="KW-0067">ATP-binding</keyword>